<proteinExistence type="predicted"/>
<keyword evidence="2" id="KW-1185">Reference proteome</keyword>
<reference evidence="1 2" key="1">
    <citation type="submission" date="2019-09" db="EMBL/GenBank/DDBJ databases">
        <title>Bifidobacterium canis sp. nov., isolated from the digestive tract of German Shepherd dog puppy.</title>
        <authorList>
            <person name="Bunesova V."/>
        </authorList>
    </citation>
    <scope>NUCLEOTIDE SEQUENCE [LARGE SCALE GENOMIC DNA]</scope>
    <source>
        <strain evidence="1 2">GSD1FS</strain>
    </source>
</reference>
<gene>
    <name evidence="1" type="ORF">GSD1FS_1023</name>
</gene>
<evidence type="ECO:0000313" key="2">
    <source>
        <dbReference type="Proteomes" id="UP000487882"/>
    </source>
</evidence>
<protein>
    <submittedName>
        <fullName evidence="1">Uncharacterized protein</fullName>
    </submittedName>
</protein>
<dbReference type="EMBL" id="WNLP01000004">
    <property type="protein sequence ID" value="MUH59686.1"/>
    <property type="molecule type" value="Genomic_DNA"/>
</dbReference>
<dbReference type="Proteomes" id="UP000487882">
    <property type="component" value="Unassembled WGS sequence"/>
</dbReference>
<accession>A0A7K1J4V3</accession>
<organism evidence="1 2">
    <name type="scientific">Bifidobacterium canis</name>
    <dbReference type="NCBI Taxonomy" id="2610880"/>
    <lineage>
        <taxon>Bacteria</taxon>
        <taxon>Bacillati</taxon>
        <taxon>Actinomycetota</taxon>
        <taxon>Actinomycetes</taxon>
        <taxon>Bifidobacteriales</taxon>
        <taxon>Bifidobacteriaceae</taxon>
        <taxon>Bifidobacterium</taxon>
    </lineage>
</organism>
<name>A0A7K1J4V3_9BIFI</name>
<evidence type="ECO:0000313" key="1">
    <source>
        <dbReference type="EMBL" id="MUH59686.1"/>
    </source>
</evidence>
<sequence>MLKKISMGPGEEIVAQYDGVRWKDNILGVGDGGQVTVTSQRIIFPQTDTHIFSKSDTTYYAYSLDEITDIHVVNMQKPSLGKRNAYLDHECQLTLQTRTIDVHIYDYDEFARFVNALHYETTGNDDDIVGPQQTVFSGIAGTLGTAKDEFARAFGVGKVAKPAAINTKPQKVSISCPGCGATLTGRKGKTVICEYCSTAWQL</sequence>
<comment type="caution">
    <text evidence="1">The sequence shown here is derived from an EMBL/GenBank/DDBJ whole genome shotgun (WGS) entry which is preliminary data.</text>
</comment>
<dbReference type="AlphaFoldDB" id="A0A7K1J4V3"/>